<accession>A0A1S3JG62</accession>
<dbReference type="InterPro" id="IPR036167">
    <property type="entry name" value="tRNA_intron_Endo_cat-like_sf"/>
</dbReference>
<dbReference type="STRING" id="7574.A0A1S3JG62"/>
<dbReference type="Proteomes" id="UP000085678">
    <property type="component" value="Unplaced"/>
</dbReference>
<reference evidence="5" key="1">
    <citation type="submission" date="2025-08" db="UniProtKB">
        <authorList>
            <consortium name="RefSeq"/>
        </authorList>
    </citation>
    <scope>IDENTIFICATION</scope>
    <source>
        <tissue evidence="5">Gonads</tissue>
    </source>
</reference>
<protein>
    <submittedName>
        <fullName evidence="5">tRNA-splicing endonuclease subunit Sen15-like</fullName>
    </submittedName>
</protein>
<evidence type="ECO:0000313" key="5">
    <source>
        <dbReference type="RefSeq" id="XP_013409348.1"/>
    </source>
</evidence>
<proteinExistence type="inferred from homology"/>
<dbReference type="OrthoDB" id="10002170at2759"/>
<organism evidence="4 5">
    <name type="scientific">Lingula anatina</name>
    <name type="common">Brachiopod</name>
    <name type="synonym">Lingula unguis</name>
    <dbReference type="NCBI Taxonomy" id="7574"/>
    <lineage>
        <taxon>Eukaryota</taxon>
        <taxon>Metazoa</taxon>
        <taxon>Spiralia</taxon>
        <taxon>Lophotrochozoa</taxon>
        <taxon>Brachiopoda</taxon>
        <taxon>Linguliformea</taxon>
        <taxon>Lingulata</taxon>
        <taxon>Lingulida</taxon>
        <taxon>Linguloidea</taxon>
        <taxon>Lingulidae</taxon>
        <taxon>Lingula</taxon>
    </lineage>
</organism>
<dbReference type="GO" id="GO:0005634">
    <property type="term" value="C:nucleus"/>
    <property type="evidence" value="ECO:0007669"/>
    <property type="project" value="UniProtKB-ARBA"/>
</dbReference>
<dbReference type="GO" id="GO:0006388">
    <property type="term" value="P:tRNA splicing, via endonucleolytic cleavage and ligation"/>
    <property type="evidence" value="ECO:0007669"/>
    <property type="project" value="InterPro"/>
</dbReference>
<keyword evidence="2" id="KW-0819">tRNA processing</keyword>
<dbReference type="RefSeq" id="XP_013409348.1">
    <property type="nucleotide sequence ID" value="XM_013553894.1"/>
</dbReference>
<gene>
    <name evidence="5" type="primary">LOC106172945</name>
</gene>
<evidence type="ECO:0000256" key="2">
    <source>
        <dbReference type="ARBA" id="ARBA00022694"/>
    </source>
</evidence>
<sequence length="166" mass="18572">MGDVGVAAGEANWLLSHPKYKEMMSHGFNNSDQALQAMLVYLDLCEAKQWAKVSLHPCSELKMIFLTAQESERDGQAHLMLPIGNDAELNIAQMKQYIDHIKHPSVECPSLTLAIVASDSTILYYKITDGLVPPDPPEQLQAKKTLRGKRKAAQRKAHKFIKMKKS</sequence>
<dbReference type="OMA" id="ICHPSYY"/>
<feature type="domain" description="tRNA-splicing endonuclease subunit Sen15" evidence="3">
    <location>
        <begin position="39"/>
        <end position="136"/>
    </location>
</feature>
<evidence type="ECO:0000259" key="3">
    <source>
        <dbReference type="Pfam" id="PF09631"/>
    </source>
</evidence>
<dbReference type="GO" id="GO:0003676">
    <property type="term" value="F:nucleic acid binding"/>
    <property type="evidence" value="ECO:0007669"/>
    <property type="project" value="InterPro"/>
</dbReference>
<dbReference type="GeneID" id="106172945"/>
<dbReference type="Gene3D" id="3.40.1350.10">
    <property type="match status" value="1"/>
</dbReference>
<dbReference type="InParanoid" id="A0A1S3JG62"/>
<comment type="similarity">
    <text evidence="1">Belongs to the SEN15 family.</text>
</comment>
<dbReference type="Pfam" id="PF09631">
    <property type="entry name" value="Sen15"/>
    <property type="match status" value="1"/>
</dbReference>
<name>A0A1S3JG62_LINAN</name>
<evidence type="ECO:0000256" key="1">
    <source>
        <dbReference type="ARBA" id="ARBA00006091"/>
    </source>
</evidence>
<dbReference type="InterPro" id="IPR018593">
    <property type="entry name" value="tRNA-endonuc_su_Sen15"/>
</dbReference>
<dbReference type="AlphaFoldDB" id="A0A1S3JG62"/>
<dbReference type="KEGG" id="lak:106172945"/>
<dbReference type="PANTHER" id="PTHR28582:SF1">
    <property type="entry name" value="TRNA-SPLICING ENDONUCLEASE SUBUNIT SEN15"/>
    <property type="match status" value="1"/>
</dbReference>
<keyword evidence="4" id="KW-1185">Reference proteome</keyword>
<dbReference type="PANTHER" id="PTHR28582">
    <property type="entry name" value="TRNA-SPLICING ENDONUCLEASE SUBUNIT SEN15"/>
    <property type="match status" value="1"/>
</dbReference>
<evidence type="ECO:0000313" key="4">
    <source>
        <dbReference type="Proteomes" id="UP000085678"/>
    </source>
</evidence>
<dbReference type="InterPro" id="IPR011856">
    <property type="entry name" value="tRNA_endonuc-like_dom_sf"/>
</dbReference>
<dbReference type="SUPFAM" id="SSF53032">
    <property type="entry name" value="tRNA-intron endonuclease catalytic domain-like"/>
    <property type="match status" value="1"/>
</dbReference>